<evidence type="ECO:0000256" key="2">
    <source>
        <dbReference type="SAM" id="MobiDB-lite"/>
    </source>
</evidence>
<dbReference type="Proteomes" id="UP000054383">
    <property type="component" value="Unassembled WGS sequence"/>
</dbReference>
<keyword evidence="4" id="KW-0132">Cell division</keyword>
<sequence>MSYAYSGGSSGTSLRSPYYSSSYDESDGIVSRASSAVYSYTRDSVVESIEEVKSRFGYGRRPRKLKPFWQEVKSSLRAAFCVTNLLIVFWVFTLWWGERTIFQDKISECYWDSWEKWPENATPHHAVFIADPQLVDPHTYPGRPWPLSTLTVKLADQYMRRAFSMIEQQLVPDSILFLGDLFDGGREWSTATSTSPLEEYQKYGNNFWMKEYDRFAKIFFKQWNQPPVHSPGEPRGRKLITSLPGNHDLGFGTGVQAPVRQRFQAYFGRGNRVDILGNHTFVSVDTVSLSAMDQPDPKTGSSGIGAGDGHLPNEEIWSPTEDWLREVKDIKARLETEELRFQRNQSEGFQFISGIQETSKDTVIHKAEIESQGLPTVLLTHVPLYRKPATPCGPLREHYPPSSTNPLPEQDERNALSISGGYQYQNVLTPTVSNEIVSKIGPEISHVYSGDDHDYCEIVHREFSGSPKEITVKSISLAMGVRHPGFVMTTLWNPVDLDTGKQIEGSPVTTIQNHLCLLPDQLSTFIYYGLVFSFTVAVLLVRAMVIAFLSFGKSPEYEPILPINENKIARSRSGSTSVPLSLSVTSGTHGGSSRLSNRNLTRDLTIDTAKNTIDEDVYNSTQRYEEMKHNDNDDKWKSKVSLNRQPGGRGCVGPTSTMGVFWKELKSGFVHVAFFVFPFYFWLLWRW</sequence>
<dbReference type="OMA" id="TIQNHLC"/>
<dbReference type="GO" id="GO:0005783">
    <property type="term" value="C:endoplasmic reticulum"/>
    <property type="evidence" value="ECO:0007669"/>
    <property type="project" value="TreeGrafter"/>
</dbReference>
<keyword evidence="5" id="KW-1185">Reference proteome</keyword>
<dbReference type="SUPFAM" id="SSF56300">
    <property type="entry name" value="Metallo-dependent phosphatases"/>
    <property type="match status" value="1"/>
</dbReference>
<reference evidence="4 5" key="1">
    <citation type="submission" date="2015-04" db="EMBL/GenBank/DDBJ databases">
        <authorList>
            <person name="Syromyatnikov M.Y."/>
            <person name="Popov V.N."/>
        </authorList>
    </citation>
    <scope>NUCLEOTIDE SEQUENCE [LARGE SCALE GENOMIC DNA]</scope>
    <source>
        <strain evidence="4">WF-38-12</strain>
    </source>
</reference>
<dbReference type="EMBL" id="CVMT01000010">
    <property type="protein sequence ID" value="CRG91700.1"/>
    <property type="molecule type" value="Genomic_DNA"/>
</dbReference>
<dbReference type="InterPro" id="IPR033308">
    <property type="entry name" value="PGAP5/Cdc1/Ted1"/>
</dbReference>
<dbReference type="PANTHER" id="PTHR13315">
    <property type="entry name" value="METALLO PHOSPHOESTERASE RELATED"/>
    <property type="match status" value="1"/>
</dbReference>
<dbReference type="GO" id="GO:0016020">
    <property type="term" value="C:membrane"/>
    <property type="evidence" value="ECO:0007669"/>
    <property type="project" value="GOC"/>
</dbReference>
<evidence type="ECO:0000256" key="3">
    <source>
        <dbReference type="SAM" id="Phobius"/>
    </source>
</evidence>
<dbReference type="AlphaFoldDB" id="A0A0U1M9Q8"/>
<protein>
    <submittedName>
        <fullName evidence="4">Cell division control protein 1</fullName>
    </submittedName>
</protein>
<evidence type="ECO:0000313" key="4">
    <source>
        <dbReference type="EMBL" id="CRG91700.1"/>
    </source>
</evidence>
<gene>
    <name evidence="4" type="ORF">PISL3812_08751</name>
</gene>
<dbReference type="GO" id="GO:0006506">
    <property type="term" value="P:GPI anchor biosynthetic process"/>
    <property type="evidence" value="ECO:0007669"/>
    <property type="project" value="InterPro"/>
</dbReference>
<keyword evidence="4" id="KW-0131">Cell cycle</keyword>
<feature type="transmembrane region" description="Helical" evidence="3">
    <location>
        <begin position="668"/>
        <end position="685"/>
    </location>
</feature>
<dbReference type="Gene3D" id="3.60.21.10">
    <property type="match status" value="1"/>
</dbReference>
<dbReference type="GO" id="GO:0051301">
    <property type="term" value="P:cell division"/>
    <property type="evidence" value="ECO:0007669"/>
    <property type="project" value="UniProtKB-KW"/>
</dbReference>
<proteinExistence type="predicted"/>
<evidence type="ECO:0000256" key="1">
    <source>
        <dbReference type="ARBA" id="ARBA00023136"/>
    </source>
</evidence>
<organism evidence="4 5">
    <name type="scientific">Talaromyces islandicus</name>
    <name type="common">Penicillium islandicum</name>
    <dbReference type="NCBI Taxonomy" id="28573"/>
    <lineage>
        <taxon>Eukaryota</taxon>
        <taxon>Fungi</taxon>
        <taxon>Dikarya</taxon>
        <taxon>Ascomycota</taxon>
        <taxon>Pezizomycotina</taxon>
        <taxon>Eurotiomycetes</taxon>
        <taxon>Eurotiomycetidae</taxon>
        <taxon>Eurotiales</taxon>
        <taxon>Trichocomaceae</taxon>
        <taxon>Talaromyces</taxon>
        <taxon>Talaromyces sect. Islandici</taxon>
    </lineage>
</organism>
<keyword evidence="1 3" id="KW-0472">Membrane</keyword>
<dbReference type="STRING" id="28573.A0A0U1M9Q8"/>
<dbReference type="OrthoDB" id="5977743at2759"/>
<evidence type="ECO:0000313" key="5">
    <source>
        <dbReference type="Proteomes" id="UP000054383"/>
    </source>
</evidence>
<dbReference type="InterPro" id="IPR029052">
    <property type="entry name" value="Metallo-depent_PP-like"/>
</dbReference>
<feature type="transmembrane region" description="Helical" evidence="3">
    <location>
        <begin position="525"/>
        <end position="551"/>
    </location>
</feature>
<name>A0A0U1M9Q8_TALIS</name>
<accession>A0A0U1M9Q8</accession>
<keyword evidence="3" id="KW-1133">Transmembrane helix</keyword>
<keyword evidence="3" id="KW-0812">Transmembrane</keyword>
<dbReference type="PANTHER" id="PTHR13315:SF4">
    <property type="entry name" value="METALLOPHOSPHOESTERASE, ISOFORM E"/>
    <property type="match status" value="1"/>
</dbReference>
<feature type="transmembrane region" description="Helical" evidence="3">
    <location>
        <begin position="76"/>
        <end position="97"/>
    </location>
</feature>
<feature type="region of interest" description="Disordered" evidence="2">
    <location>
        <begin position="292"/>
        <end position="315"/>
    </location>
</feature>